<keyword evidence="1" id="KW-0812">Transmembrane</keyword>
<feature type="transmembrane region" description="Helical" evidence="1">
    <location>
        <begin position="303"/>
        <end position="319"/>
    </location>
</feature>
<evidence type="ECO:0000256" key="2">
    <source>
        <dbReference type="SAM" id="SignalP"/>
    </source>
</evidence>
<protein>
    <submittedName>
        <fullName evidence="4 6">Neurotransmitter-gated ion-channel ligand-binding domain-containing protein</fullName>
    </submittedName>
</protein>
<feature type="chain" id="PRO_5015031268" evidence="2">
    <location>
        <begin position="19"/>
        <end position="447"/>
    </location>
</feature>
<keyword evidence="1" id="KW-0472">Membrane</keyword>
<evidence type="ECO:0000313" key="6">
    <source>
        <dbReference type="WBParaSite" id="SRAE_1000176900.1"/>
    </source>
</evidence>
<dbReference type="OrthoDB" id="5975154at2759"/>
<evidence type="ECO:0000313" key="5">
    <source>
        <dbReference type="Proteomes" id="UP000035682"/>
    </source>
</evidence>
<dbReference type="GeneID" id="36375873"/>
<dbReference type="WBParaSite" id="SRAE_1000176900.1">
    <property type="protein sequence ID" value="SRAE_1000176900.1"/>
    <property type="gene ID" value="WBGene00258378"/>
</dbReference>
<dbReference type="SUPFAM" id="SSF63712">
    <property type="entry name" value="Nicotinic receptor ligand binding domain-like"/>
    <property type="match status" value="1"/>
</dbReference>
<dbReference type="RefSeq" id="XP_024502710.1">
    <property type="nucleotide sequence ID" value="XM_024648765.1"/>
</dbReference>
<dbReference type="FunFam" id="2.70.170.10:FF:000063">
    <property type="entry name" value="Ligand-Gated ion Channel"/>
    <property type="match status" value="1"/>
</dbReference>
<dbReference type="STRING" id="34506.A0A090MW77"/>
<name>A0A090MW77_STRRB</name>
<dbReference type="GO" id="GO:0016020">
    <property type="term" value="C:membrane"/>
    <property type="evidence" value="ECO:0007669"/>
    <property type="project" value="InterPro"/>
</dbReference>
<dbReference type="EMBL" id="LN609528">
    <property type="protein sequence ID" value="CEF63508.1"/>
    <property type="molecule type" value="Genomic_DNA"/>
</dbReference>
<feature type="transmembrane region" description="Helical" evidence="1">
    <location>
        <begin position="339"/>
        <end position="360"/>
    </location>
</feature>
<dbReference type="InterPro" id="IPR036734">
    <property type="entry name" value="Neur_chan_lig-bd_sf"/>
</dbReference>
<organism evidence="4">
    <name type="scientific">Strongyloides ratti</name>
    <name type="common">Parasitic roundworm</name>
    <dbReference type="NCBI Taxonomy" id="34506"/>
    <lineage>
        <taxon>Eukaryota</taxon>
        <taxon>Metazoa</taxon>
        <taxon>Ecdysozoa</taxon>
        <taxon>Nematoda</taxon>
        <taxon>Chromadorea</taxon>
        <taxon>Rhabditida</taxon>
        <taxon>Tylenchina</taxon>
        <taxon>Panagrolaimomorpha</taxon>
        <taxon>Strongyloidoidea</taxon>
        <taxon>Strongyloididae</taxon>
        <taxon>Strongyloides</taxon>
    </lineage>
</organism>
<gene>
    <name evidence="4 6 7" type="ORF">SRAE_1000176900</name>
</gene>
<dbReference type="GO" id="GO:0005230">
    <property type="term" value="F:extracellular ligand-gated monoatomic ion channel activity"/>
    <property type="evidence" value="ECO:0007669"/>
    <property type="project" value="InterPro"/>
</dbReference>
<keyword evidence="2" id="KW-0732">Signal</keyword>
<keyword evidence="1" id="KW-1133">Transmembrane helix</keyword>
<sequence>MWLILFSLLGILSNIIETQNIALPESIAFGQLINRLEQCKYLQNITNTQQLARHEYVAFEQCLYYYLASETQKKFLKLKVLHPLATLPPSSNVNVNVKQITLQHFSLNEFVKDLNIVGYIELNWEDERLKWDTNMWKTNKLQIHSASHLWLPVLSAQAFETAMRAEDTMEVRKLETSSNGNTTGLFAFSLKTVCDDTDFSHYPNDIYKCCFQLEPHLNQDIIHFQTNGQPIFTDPKYFRNKGWSVAGSIPTTNNNPAEVSSLNFCINLQRANNSIKLELSLPVLICGILFLFSPILQIKSQFLFKLFVLFLQFITLILFNSRISPHLGASQAIPYVMKIHGFCMIMNTISILVSGFIFMLGRIKRTLPPYTWLITLSNIINRMICIFNTVEEVSEIKNIEKHNLEYGSTPSSHIKYQEDWNNAFVAIHGFIVTIISAIFFFGYIIIN</sequence>
<dbReference type="Pfam" id="PF02931">
    <property type="entry name" value="Neur_chan_LBD"/>
    <property type="match status" value="1"/>
</dbReference>
<evidence type="ECO:0000256" key="1">
    <source>
        <dbReference type="SAM" id="Phobius"/>
    </source>
</evidence>
<dbReference type="WormBase" id="SRAE_1000176900">
    <property type="protein sequence ID" value="SRP10937"/>
    <property type="gene ID" value="WBGene00258378"/>
</dbReference>
<dbReference type="InterPro" id="IPR006202">
    <property type="entry name" value="Neur_chan_lig-bd"/>
</dbReference>
<dbReference type="Proteomes" id="UP000035682">
    <property type="component" value="Unplaced"/>
</dbReference>
<proteinExistence type="predicted"/>
<feature type="transmembrane region" description="Helical" evidence="1">
    <location>
        <begin position="423"/>
        <end position="446"/>
    </location>
</feature>
<dbReference type="CTD" id="36375873"/>
<dbReference type="OMA" id="FCLNLKR"/>
<feature type="domain" description="Neurotransmitter-gated ion-channel ligand-binding" evidence="3">
    <location>
        <begin position="90"/>
        <end position="270"/>
    </location>
</feature>
<evidence type="ECO:0000313" key="4">
    <source>
        <dbReference type="EMBL" id="CEF63508.1"/>
    </source>
</evidence>
<reference evidence="5" key="2">
    <citation type="submission" date="2014-09" db="EMBL/GenBank/DDBJ databases">
        <authorList>
            <person name="Martin A.A."/>
        </authorList>
    </citation>
    <scope>NUCLEOTIDE SEQUENCE</scope>
    <source>
        <strain evidence="5">ED321</strain>
    </source>
</reference>
<reference evidence="6" key="3">
    <citation type="submission" date="2020-12" db="UniProtKB">
        <authorList>
            <consortium name="WormBaseParasite"/>
        </authorList>
    </citation>
    <scope>IDENTIFICATION</scope>
</reference>
<evidence type="ECO:0000259" key="3">
    <source>
        <dbReference type="Pfam" id="PF02931"/>
    </source>
</evidence>
<dbReference type="InterPro" id="IPR006201">
    <property type="entry name" value="Neur_channel"/>
</dbReference>
<feature type="transmembrane region" description="Helical" evidence="1">
    <location>
        <begin position="279"/>
        <end position="296"/>
    </location>
</feature>
<dbReference type="GO" id="GO:0004888">
    <property type="term" value="F:transmembrane signaling receptor activity"/>
    <property type="evidence" value="ECO:0007669"/>
    <property type="project" value="InterPro"/>
</dbReference>
<dbReference type="Gene3D" id="2.70.170.10">
    <property type="entry name" value="Neurotransmitter-gated ion-channel ligand-binding domain"/>
    <property type="match status" value="1"/>
</dbReference>
<dbReference type="AlphaFoldDB" id="A0A090MW77"/>
<feature type="signal peptide" evidence="2">
    <location>
        <begin position="1"/>
        <end position="18"/>
    </location>
</feature>
<evidence type="ECO:0000313" key="7">
    <source>
        <dbReference type="WormBase" id="SRAE_1000176900"/>
    </source>
</evidence>
<keyword evidence="5" id="KW-1185">Reference proteome</keyword>
<accession>A0A090MW77</accession>
<reference evidence="4" key="1">
    <citation type="submission" date="2014-09" db="EMBL/GenBank/DDBJ databases">
        <authorList>
            <person name="Aslett A.Martin."/>
        </authorList>
    </citation>
    <scope>NUCLEOTIDE SEQUENCE</scope>
    <source>
        <strain evidence="4">ED321 Heterogonic</strain>
    </source>
</reference>
<dbReference type="PANTHER" id="PTHR18945">
    <property type="entry name" value="NEUROTRANSMITTER GATED ION CHANNEL"/>
    <property type="match status" value="1"/>
</dbReference>